<feature type="region of interest" description="Disordered" evidence="1">
    <location>
        <begin position="366"/>
        <end position="518"/>
    </location>
</feature>
<evidence type="ECO:0000313" key="4">
    <source>
        <dbReference type="Proteomes" id="UP000664288"/>
    </source>
</evidence>
<protein>
    <recommendedName>
        <fullName evidence="5">Serine/threonine protein kinase</fullName>
    </recommendedName>
</protein>
<evidence type="ECO:0000256" key="1">
    <source>
        <dbReference type="SAM" id="MobiDB-lite"/>
    </source>
</evidence>
<accession>A0ABS3J499</accession>
<reference evidence="3 4" key="1">
    <citation type="submission" date="2021-03" db="EMBL/GenBank/DDBJ databases">
        <title>Whole genome sequence of Jiella sp. MQZ13P-4.</title>
        <authorList>
            <person name="Tuo L."/>
        </authorList>
    </citation>
    <scope>NUCLEOTIDE SEQUENCE [LARGE SCALE GENOMIC DNA]</scope>
    <source>
        <strain evidence="3 4">MQZ13P-4</strain>
    </source>
</reference>
<dbReference type="Proteomes" id="UP000664288">
    <property type="component" value="Unassembled WGS sequence"/>
</dbReference>
<feature type="region of interest" description="Disordered" evidence="1">
    <location>
        <begin position="116"/>
        <end position="155"/>
    </location>
</feature>
<feature type="compositionally biased region" description="Basic and acidic residues" evidence="1">
    <location>
        <begin position="216"/>
        <end position="225"/>
    </location>
</feature>
<gene>
    <name evidence="3" type="ORF">J1C47_12625</name>
</gene>
<feature type="compositionally biased region" description="Low complexity" evidence="1">
    <location>
        <begin position="176"/>
        <end position="194"/>
    </location>
</feature>
<feature type="transmembrane region" description="Helical" evidence="2">
    <location>
        <begin position="7"/>
        <end position="30"/>
    </location>
</feature>
<feature type="compositionally biased region" description="Low complexity" evidence="1">
    <location>
        <begin position="443"/>
        <end position="459"/>
    </location>
</feature>
<dbReference type="EMBL" id="JAFMPY010000012">
    <property type="protein sequence ID" value="MBO0904487.1"/>
    <property type="molecule type" value="Genomic_DNA"/>
</dbReference>
<keyword evidence="2" id="KW-0472">Membrane</keyword>
<keyword evidence="4" id="KW-1185">Reference proteome</keyword>
<keyword evidence="2" id="KW-0812">Transmembrane</keyword>
<evidence type="ECO:0000313" key="3">
    <source>
        <dbReference type="EMBL" id="MBO0904487.1"/>
    </source>
</evidence>
<comment type="caution">
    <text evidence="3">The sequence shown here is derived from an EMBL/GenBank/DDBJ whole genome shotgun (WGS) entry which is preliminary data.</text>
</comment>
<evidence type="ECO:0000256" key="2">
    <source>
        <dbReference type="SAM" id="Phobius"/>
    </source>
</evidence>
<proteinExistence type="predicted"/>
<dbReference type="RefSeq" id="WP_207351129.1">
    <property type="nucleotide sequence ID" value="NZ_JAFMPY010000012.1"/>
</dbReference>
<feature type="region of interest" description="Disordered" evidence="1">
    <location>
        <begin position="170"/>
        <end position="237"/>
    </location>
</feature>
<name>A0ABS3J499_9HYPH</name>
<evidence type="ECO:0008006" key="5">
    <source>
        <dbReference type="Google" id="ProtNLM"/>
    </source>
</evidence>
<organism evidence="3 4">
    <name type="scientific">Jiella sonneratiae</name>
    <dbReference type="NCBI Taxonomy" id="2816856"/>
    <lineage>
        <taxon>Bacteria</taxon>
        <taxon>Pseudomonadati</taxon>
        <taxon>Pseudomonadota</taxon>
        <taxon>Alphaproteobacteria</taxon>
        <taxon>Hyphomicrobiales</taxon>
        <taxon>Aurantimonadaceae</taxon>
        <taxon>Jiella</taxon>
    </lineage>
</organism>
<feature type="compositionally biased region" description="Low complexity" evidence="1">
    <location>
        <begin position="477"/>
        <end position="493"/>
    </location>
</feature>
<keyword evidence="2" id="KW-1133">Transmembrane helix</keyword>
<sequence>MRPGRRLWIVAGAGSLAFHAAGLALLLALLPQAERHERRETTVTVEAVPETREEAGRPTATVAEPVEAHRAARAAPAAATPQAVVPTDRIAGRTATPLEAAEDPAAAPLAPEAARERLDPADDEGTPARLVPAEEARPPAERPAALAEAEPESGVATKHFQPEFAARVAPLRTGPSETETALSAAAADTTLSPRAAEREAASTSAAILEPSAQREQVPELRERSEIAPAAPHPARRRAPEAAAAVVASSERPAPVAPSVAASERQAFEPLQAIPAAVATRGEPTPETATTRFAAPDAVPDGIAVPRAAPASVVAARRAEATGSGAAIVVPGIARRSEIAGLVPPAAAAAVAEIDPAAETVAARRKPTGADVVVERAAPQPADRSGAGEEAPRLAEATPLAPTSSARPVLPARQGAVIEAGNRPDPARIAPSGSGGGLVVSARSPDTTAGGATGSDGSAPRFSAAERVAPQALSGSERAGPVAPAGRAGPAAVATLEPRRPERQTIVPSEAPLGSGDRAAEASANAARLLLSRLVSDYSGGDCFAALTNGDPSPAGTRLSALSDDPERIDDFATVLLEKSPDAFRKLLIDVGEVGSAQCSALAFLAERPGYPDYRLRLRLDDRRIADGGRLAGSVEGLGATDALDLLLVDDEGTVLPLSAFVERDGAAARFSVPVSLSGAPAKSAQLVIAMALPESLVHPDEGEPGEPAGRFFPSLADALRSKGFRGEFAVDHFFVKDR</sequence>